<evidence type="ECO:0000313" key="2">
    <source>
        <dbReference type="Proteomes" id="UP000243688"/>
    </source>
</evidence>
<accession>A0A2A6E3N8</accession>
<organism evidence="1 2">
    <name type="scientific">Candidatus Reconcilbacillus cellulovorans</name>
    <dbReference type="NCBI Taxonomy" id="1906605"/>
    <lineage>
        <taxon>Bacteria</taxon>
        <taxon>Bacillati</taxon>
        <taxon>Bacillota</taxon>
        <taxon>Bacilli</taxon>
        <taxon>Bacillales</taxon>
        <taxon>Paenibacillaceae</taxon>
        <taxon>Candidatus Reconcilbacillus</taxon>
    </lineage>
</organism>
<evidence type="ECO:0000313" key="1">
    <source>
        <dbReference type="EMBL" id="PDO11593.1"/>
    </source>
</evidence>
<gene>
    <name evidence="1" type="ORF">BLM47_00205</name>
</gene>
<name>A0A2A6E3N8_9BACL</name>
<dbReference type="EMBL" id="MOXJ01000001">
    <property type="protein sequence ID" value="PDO11593.1"/>
    <property type="molecule type" value="Genomic_DNA"/>
</dbReference>
<comment type="caution">
    <text evidence="1">The sequence shown here is derived from an EMBL/GenBank/DDBJ whole genome shotgun (WGS) entry which is preliminary data.</text>
</comment>
<dbReference type="Proteomes" id="UP000243688">
    <property type="component" value="Unassembled WGS sequence"/>
</dbReference>
<reference evidence="1 2" key="1">
    <citation type="submission" date="2016-12" db="EMBL/GenBank/DDBJ databases">
        <title>Candidatus Reconcilibacillus cellulovorans genome.</title>
        <authorList>
            <person name="Kolinko S."/>
            <person name="Wu Y.-W."/>
            <person name="Tachea F."/>
            <person name="Denzel E."/>
            <person name="Hiras J."/>
            <person name="Baecker N."/>
            <person name="Chan L.J."/>
            <person name="Eichorst S.A."/>
            <person name="Frey D."/>
            <person name="Adams P.D."/>
            <person name="Pray T."/>
            <person name="Tanjore D."/>
            <person name="Petzold C.J."/>
            <person name="Gladden J.M."/>
            <person name="Simmons B.A."/>
            <person name="Singer S.W."/>
        </authorList>
    </citation>
    <scope>NUCLEOTIDE SEQUENCE [LARGE SCALE GENOMIC DNA]</scope>
    <source>
        <strain evidence="1">JTherm</strain>
    </source>
</reference>
<protein>
    <submittedName>
        <fullName evidence="1">Uncharacterized protein</fullName>
    </submittedName>
</protein>
<sequence length="235" mass="26207">MLKEALQYLIGLGEATKHFVGDQVYSDKPLHLIRQPVAKPLVVRNLTGLVDYLRSNYDELDSVLVHVESPTEVSVYSTFSRDFERNHYIQASALLPVIPFGRFLDLEAFNILIQSCFVPNDDRANVLRIVGNVKEENVTTVGDDGVTQQVTAKTGIATVGNVLVPNPVRLKPYRTFVEVVQPESEFVFRMRSGPEAALFEADGGAWKLEAIQRIKEYLAEALAEQIANDFVTIIG</sequence>
<proteinExistence type="predicted"/>
<dbReference type="AlphaFoldDB" id="A0A2A6E3N8"/>